<evidence type="ECO:0000313" key="6">
    <source>
        <dbReference type="EMBL" id="MBI2677609.1"/>
    </source>
</evidence>
<dbReference type="InterPro" id="IPR020904">
    <property type="entry name" value="Sc_DH/Rdtase_CS"/>
</dbReference>
<dbReference type="PANTHER" id="PTHR43669:SF3">
    <property type="entry name" value="ALCOHOL DEHYDROGENASE, PUTATIVE (AFU_ORTHOLOGUE AFUA_3G03445)-RELATED"/>
    <property type="match status" value="1"/>
</dbReference>
<dbReference type="SUPFAM" id="SSF51735">
    <property type="entry name" value="NAD(P)-binding Rossmann-fold domains"/>
    <property type="match status" value="1"/>
</dbReference>
<evidence type="ECO:0000259" key="5">
    <source>
        <dbReference type="SMART" id="SM00822"/>
    </source>
</evidence>
<gene>
    <name evidence="6" type="ORF">HYX28_02385</name>
</gene>
<dbReference type="SMART" id="SM00822">
    <property type="entry name" value="PKS_KR"/>
    <property type="match status" value="1"/>
</dbReference>
<sequence length="272" mass="28779">MAKKKPASKRPMPAEPAAAAEKTRKPRGGRFVLSGGPGLQGQVAVVTGGNRGIGLAIAEALAAEGAKVILFGRDRAALRHATTVLSKYGNPVLPVEGDVTQEISVIALFEEVRRRFGRVDILINNAGIAPSGTVAETHLDVWRKTLDTNLTGTFLCCRAALPLMKAGATIVNNLSIVAEMAFPKASAYVASKHGALGFTKALRMEVQGQGIRVIALLAGAVETDIWDQFWPEAPRERMMAPETVAAVVINAVRLPANSVVEEVRIMPTTGAL</sequence>
<proteinExistence type="inferred from homology"/>
<name>A0A932ENS1_9BACT</name>
<accession>A0A932ENS1</accession>
<organism evidence="6 7">
    <name type="scientific">Candidatus Korobacter versatilis</name>
    <dbReference type="NCBI Taxonomy" id="658062"/>
    <lineage>
        <taxon>Bacteria</taxon>
        <taxon>Pseudomonadati</taxon>
        <taxon>Acidobacteriota</taxon>
        <taxon>Terriglobia</taxon>
        <taxon>Terriglobales</taxon>
        <taxon>Candidatus Korobacteraceae</taxon>
        <taxon>Candidatus Korobacter</taxon>
    </lineage>
</organism>
<evidence type="ECO:0000256" key="1">
    <source>
        <dbReference type="ARBA" id="ARBA00006484"/>
    </source>
</evidence>
<feature type="region of interest" description="Disordered" evidence="4">
    <location>
        <begin position="1"/>
        <end position="35"/>
    </location>
</feature>
<dbReference type="EMBL" id="JACPNR010000004">
    <property type="protein sequence ID" value="MBI2677609.1"/>
    <property type="molecule type" value="Genomic_DNA"/>
</dbReference>
<dbReference type="InterPro" id="IPR036291">
    <property type="entry name" value="NAD(P)-bd_dom_sf"/>
</dbReference>
<feature type="domain" description="Ketoreductase" evidence="5">
    <location>
        <begin position="42"/>
        <end position="229"/>
    </location>
</feature>
<dbReference type="CDD" id="cd05233">
    <property type="entry name" value="SDR_c"/>
    <property type="match status" value="1"/>
</dbReference>
<dbReference type="AlphaFoldDB" id="A0A932ENS1"/>
<evidence type="ECO:0000256" key="2">
    <source>
        <dbReference type="ARBA" id="ARBA00023002"/>
    </source>
</evidence>
<keyword evidence="2" id="KW-0560">Oxidoreductase</keyword>
<dbReference type="Pfam" id="PF00106">
    <property type="entry name" value="adh_short"/>
    <property type="match status" value="1"/>
</dbReference>
<dbReference type="Proteomes" id="UP000779809">
    <property type="component" value="Unassembled WGS sequence"/>
</dbReference>
<dbReference type="FunFam" id="3.40.50.720:FF:000084">
    <property type="entry name" value="Short-chain dehydrogenase reductase"/>
    <property type="match status" value="1"/>
</dbReference>
<comment type="similarity">
    <text evidence="1 3">Belongs to the short-chain dehydrogenases/reductases (SDR) family.</text>
</comment>
<dbReference type="PANTHER" id="PTHR43669">
    <property type="entry name" value="5-KETO-D-GLUCONATE 5-REDUCTASE"/>
    <property type="match status" value="1"/>
</dbReference>
<dbReference type="PRINTS" id="PR00081">
    <property type="entry name" value="GDHRDH"/>
</dbReference>
<dbReference type="GO" id="GO:0016491">
    <property type="term" value="F:oxidoreductase activity"/>
    <property type="evidence" value="ECO:0007669"/>
    <property type="project" value="UniProtKB-KW"/>
</dbReference>
<dbReference type="InterPro" id="IPR002347">
    <property type="entry name" value="SDR_fam"/>
</dbReference>
<protein>
    <submittedName>
        <fullName evidence="6">SDR family oxidoreductase</fullName>
    </submittedName>
</protein>
<evidence type="ECO:0000256" key="3">
    <source>
        <dbReference type="RuleBase" id="RU000363"/>
    </source>
</evidence>
<evidence type="ECO:0000256" key="4">
    <source>
        <dbReference type="SAM" id="MobiDB-lite"/>
    </source>
</evidence>
<reference evidence="6" key="1">
    <citation type="submission" date="2020-07" db="EMBL/GenBank/DDBJ databases">
        <title>Huge and variable diversity of episymbiotic CPR bacteria and DPANN archaea in groundwater ecosystems.</title>
        <authorList>
            <person name="He C.Y."/>
            <person name="Keren R."/>
            <person name="Whittaker M."/>
            <person name="Farag I.F."/>
            <person name="Doudna J."/>
            <person name="Cate J.H.D."/>
            <person name="Banfield J.F."/>
        </authorList>
    </citation>
    <scope>NUCLEOTIDE SEQUENCE</scope>
    <source>
        <strain evidence="6">NC_groundwater_580_Pr5_B-0.1um_64_19</strain>
    </source>
</reference>
<dbReference type="Gene3D" id="3.40.50.720">
    <property type="entry name" value="NAD(P)-binding Rossmann-like Domain"/>
    <property type="match status" value="1"/>
</dbReference>
<dbReference type="PROSITE" id="PS00061">
    <property type="entry name" value="ADH_SHORT"/>
    <property type="match status" value="1"/>
</dbReference>
<dbReference type="PRINTS" id="PR00080">
    <property type="entry name" value="SDRFAMILY"/>
</dbReference>
<evidence type="ECO:0000313" key="7">
    <source>
        <dbReference type="Proteomes" id="UP000779809"/>
    </source>
</evidence>
<dbReference type="InterPro" id="IPR057326">
    <property type="entry name" value="KR_dom"/>
</dbReference>
<comment type="caution">
    <text evidence="6">The sequence shown here is derived from an EMBL/GenBank/DDBJ whole genome shotgun (WGS) entry which is preliminary data.</text>
</comment>